<dbReference type="RefSeq" id="WP_119949524.1">
    <property type="nucleotide sequence ID" value="NZ_QZEZ01000002.1"/>
</dbReference>
<dbReference type="SUPFAM" id="SSF53850">
    <property type="entry name" value="Periplasmic binding protein-like II"/>
    <property type="match status" value="1"/>
</dbReference>
<dbReference type="PROSITE" id="PS51257">
    <property type="entry name" value="PROKAR_LIPOPROTEIN"/>
    <property type="match status" value="1"/>
</dbReference>
<name>A0A3A3Z510_9ACTN</name>
<dbReference type="Proteomes" id="UP000265614">
    <property type="component" value="Unassembled WGS sequence"/>
</dbReference>
<dbReference type="PANTHER" id="PTHR43649:SF32">
    <property type="entry name" value="SUGAR BINDING SECRETED PROTEIN"/>
    <property type="match status" value="1"/>
</dbReference>
<dbReference type="InterPro" id="IPR006059">
    <property type="entry name" value="SBP"/>
</dbReference>
<evidence type="ECO:0000256" key="1">
    <source>
        <dbReference type="SAM" id="SignalP"/>
    </source>
</evidence>
<dbReference type="OrthoDB" id="3226017at2"/>
<evidence type="ECO:0000313" key="2">
    <source>
        <dbReference type="EMBL" id="RJK96808.1"/>
    </source>
</evidence>
<dbReference type="InterPro" id="IPR050490">
    <property type="entry name" value="Bact_solute-bd_prot1"/>
</dbReference>
<keyword evidence="1" id="KW-0732">Signal</keyword>
<evidence type="ECO:0000313" key="3">
    <source>
        <dbReference type="Proteomes" id="UP000265614"/>
    </source>
</evidence>
<dbReference type="AlphaFoldDB" id="A0A3A3Z510"/>
<dbReference type="Gene3D" id="3.40.190.10">
    <property type="entry name" value="Periplasmic binding protein-like II"/>
    <property type="match status" value="1"/>
</dbReference>
<dbReference type="Pfam" id="PF13416">
    <property type="entry name" value="SBP_bac_8"/>
    <property type="match status" value="1"/>
</dbReference>
<keyword evidence="3" id="KW-1185">Reference proteome</keyword>
<dbReference type="PANTHER" id="PTHR43649">
    <property type="entry name" value="ARABINOSE-BINDING PROTEIN-RELATED"/>
    <property type="match status" value="1"/>
</dbReference>
<feature type="signal peptide" evidence="1">
    <location>
        <begin position="1"/>
        <end position="22"/>
    </location>
</feature>
<reference evidence="2 3" key="1">
    <citation type="submission" date="2018-09" db="EMBL/GenBank/DDBJ databases">
        <title>YIM 75000 draft genome.</title>
        <authorList>
            <person name="Tang S."/>
            <person name="Feng Y."/>
        </authorList>
    </citation>
    <scope>NUCLEOTIDE SEQUENCE [LARGE SCALE GENOMIC DNA]</scope>
    <source>
        <strain evidence="2 3">YIM 75000</strain>
    </source>
</reference>
<protein>
    <submittedName>
        <fullName evidence="2">Extracellular solute-binding protein</fullName>
    </submittedName>
</protein>
<sequence length="435" mass="45294">MRIRSTAPVVATLLSGALLLTACGGSDDEAASSSGGGDGDVELSVSLFGTMGFEESALFEEYEKQNPGVQINYESTQGEDKYWPALQTKLASGSGLADVQGIEVARIADVVANQSDKWTDLTTLQATKDIAANYVEWKAAAATTEDGKVLGAGTDIGPMALCYRTDLLEQAGLPTDPAELAARLGSWDDYVALGEEYKAAAPEGSAWMDSAGGFYNAMVSTSEEIYYDEAGELVYDSNPAVKEAFDTAAAAGEAGLTARLEQFVDPAWDQGFASGSFATIACPSWMIGYIKGKAGDAGAGKWNVTPLPGGEGGNWGGSYLAIPESSENKEEAAKLIAWLTDGEQQATVFKNVGNFPSTTDGIANVGDATDEYFNGAPIGEIFTASADAAPTQILGQDDGVLKNTLVKALLSVEANGVPAQEAWDSAVSQVENQLG</sequence>
<proteinExistence type="predicted"/>
<feature type="chain" id="PRO_5038481407" evidence="1">
    <location>
        <begin position="23"/>
        <end position="435"/>
    </location>
</feature>
<dbReference type="EMBL" id="QZEZ01000002">
    <property type="protein sequence ID" value="RJK96808.1"/>
    <property type="molecule type" value="Genomic_DNA"/>
</dbReference>
<comment type="caution">
    <text evidence="2">The sequence shown here is derived from an EMBL/GenBank/DDBJ whole genome shotgun (WGS) entry which is preliminary data.</text>
</comment>
<gene>
    <name evidence="2" type="ORF">D5H78_05940</name>
</gene>
<organism evidence="2 3">
    <name type="scientific">Vallicoccus soli</name>
    <dbReference type="NCBI Taxonomy" id="2339232"/>
    <lineage>
        <taxon>Bacteria</taxon>
        <taxon>Bacillati</taxon>
        <taxon>Actinomycetota</taxon>
        <taxon>Actinomycetes</taxon>
        <taxon>Motilibacterales</taxon>
        <taxon>Vallicoccaceae</taxon>
        <taxon>Vallicoccus</taxon>
    </lineage>
</organism>
<accession>A0A3A3Z510</accession>